<organism evidence="2 3">
    <name type="scientific">Virgibacillus xinjiangensis</name>
    <dbReference type="NCBI Taxonomy" id="393090"/>
    <lineage>
        <taxon>Bacteria</taxon>
        <taxon>Bacillati</taxon>
        <taxon>Bacillota</taxon>
        <taxon>Bacilli</taxon>
        <taxon>Bacillales</taxon>
        <taxon>Bacillaceae</taxon>
        <taxon>Virgibacillus</taxon>
    </lineage>
</organism>
<evidence type="ECO:0008006" key="4">
    <source>
        <dbReference type="Google" id="ProtNLM"/>
    </source>
</evidence>
<dbReference type="Proteomes" id="UP001595279">
    <property type="component" value="Unassembled WGS sequence"/>
</dbReference>
<keyword evidence="1" id="KW-0175">Coiled coil</keyword>
<reference evidence="3" key="1">
    <citation type="journal article" date="2019" name="Int. J. Syst. Evol. Microbiol.">
        <title>The Global Catalogue of Microorganisms (GCM) 10K type strain sequencing project: providing services to taxonomists for standard genome sequencing and annotation.</title>
        <authorList>
            <consortium name="The Broad Institute Genomics Platform"/>
            <consortium name="The Broad Institute Genome Sequencing Center for Infectious Disease"/>
            <person name="Wu L."/>
            <person name="Ma J."/>
        </authorList>
    </citation>
    <scope>NUCLEOTIDE SEQUENCE [LARGE SCALE GENOMIC DNA]</scope>
    <source>
        <strain evidence="3">KCTC 13128</strain>
    </source>
</reference>
<dbReference type="EMBL" id="JBHRSA010000022">
    <property type="protein sequence ID" value="MFC3039731.1"/>
    <property type="molecule type" value="Genomic_DNA"/>
</dbReference>
<evidence type="ECO:0000256" key="1">
    <source>
        <dbReference type="SAM" id="Coils"/>
    </source>
</evidence>
<feature type="coiled-coil region" evidence="1">
    <location>
        <begin position="5"/>
        <end position="32"/>
    </location>
</feature>
<proteinExistence type="predicted"/>
<dbReference type="RefSeq" id="WP_390269746.1">
    <property type="nucleotide sequence ID" value="NZ_JBHRSA010000022.1"/>
</dbReference>
<protein>
    <recommendedName>
        <fullName evidence="4">F-box domain-containing protein</fullName>
    </recommendedName>
</protein>
<gene>
    <name evidence="2" type="ORF">ACFOGI_05660</name>
</gene>
<sequence length="393" mass="45827">MDKKCTQMYDNLETWNRELSKKEQEHAASEQRLWEVKWQLATAKKSPFVKWLKRKTGRNAVADSRYSLTDEKIADDLAAYRYHLYQLGFTERVIADLKRLVEEAEEERLKRGAAWELCRWFAGKKTETGARQALEYLPAAIQGMEDQLFLHQAAMLKADCLRVLGYQEEAENLMGKAAETGVNPSFISFLPKERGIGQTNREPSNRHFDVVIVSDFRLSADKLQEILENIHVNHEQGLTTGLLQKDIYDFRLPREMNPALQEKLKEGSVHLAKHNEHISCELLLIRHPKVLEEKQVSMPEIRPRMVRVIMDELPEDRDLRYSLRRCSRNLQTFADKQARWHPVDEKMKSILTTGEYRELKYIKLASDPWKAKDGMSSYPAFLEHWLVKTIEGS</sequence>
<accession>A0ABV7CTK6</accession>
<comment type="caution">
    <text evidence="2">The sequence shown here is derived from an EMBL/GenBank/DDBJ whole genome shotgun (WGS) entry which is preliminary data.</text>
</comment>
<keyword evidence="3" id="KW-1185">Reference proteome</keyword>
<name>A0ABV7CTK6_9BACI</name>
<evidence type="ECO:0000313" key="3">
    <source>
        <dbReference type="Proteomes" id="UP001595279"/>
    </source>
</evidence>
<evidence type="ECO:0000313" key="2">
    <source>
        <dbReference type="EMBL" id="MFC3039731.1"/>
    </source>
</evidence>